<dbReference type="InterPro" id="IPR011545">
    <property type="entry name" value="DEAD/DEAH_box_helicase_dom"/>
</dbReference>
<gene>
    <name evidence="8" type="ORF">UFOPK1392_00348</name>
    <name evidence="9" type="ORF">UFOPK3733_00461</name>
</gene>
<dbReference type="PROSITE" id="PS51193">
    <property type="entry name" value="HELICASE_ATP_BIND_2"/>
    <property type="match status" value="1"/>
</dbReference>
<comment type="cofactor">
    <cofactor evidence="1">
        <name>[4Fe-4S] cluster</name>
        <dbReference type="ChEBI" id="CHEBI:49883"/>
    </cofactor>
</comment>
<name>A0A6J5YGA9_9ZZZZ</name>
<dbReference type="PANTHER" id="PTHR11472:SF34">
    <property type="entry name" value="REGULATOR OF TELOMERE ELONGATION HELICASE 1"/>
    <property type="match status" value="1"/>
</dbReference>
<keyword evidence="3" id="KW-0378">Hydrolase</keyword>
<dbReference type="GO" id="GO:0006139">
    <property type="term" value="P:nucleobase-containing compound metabolic process"/>
    <property type="evidence" value="ECO:0007669"/>
    <property type="project" value="InterPro"/>
</dbReference>
<dbReference type="AlphaFoldDB" id="A0A6J5YGA9"/>
<evidence type="ECO:0000313" key="8">
    <source>
        <dbReference type="EMBL" id="CAB4322612.1"/>
    </source>
</evidence>
<evidence type="ECO:0000313" key="9">
    <source>
        <dbReference type="EMBL" id="CAB4927441.1"/>
    </source>
</evidence>
<keyword evidence="2" id="KW-0547">Nucleotide-binding</keyword>
<keyword evidence="4" id="KW-0067">ATP-binding</keyword>
<dbReference type="Pfam" id="PF13307">
    <property type="entry name" value="Helicase_C_2"/>
    <property type="match status" value="1"/>
</dbReference>
<proteinExistence type="predicted"/>
<dbReference type="InterPro" id="IPR014001">
    <property type="entry name" value="Helicase_ATP-bd"/>
</dbReference>
<dbReference type="InterPro" id="IPR027417">
    <property type="entry name" value="P-loop_NTPase"/>
</dbReference>
<sequence>MSLGALEATPLCPTTVPIHDRGDMHGDSGRINAGDVHRLRLPPSSDTAGTIVFPMASSDRLVANTTAALEAITATLPTGEARSGQIEMAQAVARAISDGRHLVVEAGTGTGKTFAYLVPAIVSGRRTVVATATKTLQDQLANKDLPHLVEHLDRPIEFAVLKGRSNYVCMQRIHELDDGEDRLDLDTGPRPPTEEIAAIARWAAGTETGDRAELSVEPSHRAWAAVSVGPRECPGATRCPKGDECFAERARAAAMEADVIIVNTHLYGMHLATGGALLPEHEIVVIDEAHQLEDTIAATSGVDLTGGRFTALARTIGSILADPSIVTGIDDLGSQWRAAIADERGRRLRGAVDGDAARVLSLARNRLEPAMAALRAIPDDSTGDVGARKLRAIKATTSLIDDIDRISEVRSGEVAWIEGTEENPVLRVAPIDVGGLLADVMWPTATAVLTSATLPAALPDQLGLEPDAFERLTVESPFDYPNQSLLYCAAHMPDPRSEAFDPAMHDELAALIEAAGGRTMALFTSYRALSAAVEALRDRLEVPILAQDELPKQLLIERFTAEPETCLFATMGFWQGVDVPGATLSLVTIDRLPFPRPDDPLLQARRERARADAFRLVDLPRATTLLAQGAGRLIRTTTDRGVIAVFDPRMATNARYRWDVINALPPMPRTKVRSEAEEFLRSLR</sequence>
<dbReference type="InterPro" id="IPR045028">
    <property type="entry name" value="DinG/Rad3-like"/>
</dbReference>
<dbReference type="Pfam" id="PF00270">
    <property type="entry name" value="DEAD"/>
    <property type="match status" value="1"/>
</dbReference>
<dbReference type="InterPro" id="IPR006555">
    <property type="entry name" value="ATP-dep_Helicase_C"/>
</dbReference>
<protein>
    <recommendedName>
        <fullName evidence="5">DNA 5'-3' helicase</fullName>
        <ecNumber evidence="5">5.6.2.3</ecNumber>
    </recommendedName>
</protein>
<dbReference type="InterPro" id="IPR014013">
    <property type="entry name" value="Helic_SF1/SF2_ATP-bd_DinG/Rad3"/>
</dbReference>
<dbReference type="GO" id="GO:0043139">
    <property type="term" value="F:5'-3' DNA helicase activity"/>
    <property type="evidence" value="ECO:0007669"/>
    <property type="project" value="UniProtKB-EC"/>
</dbReference>
<evidence type="ECO:0000256" key="5">
    <source>
        <dbReference type="ARBA" id="ARBA00044969"/>
    </source>
</evidence>
<dbReference type="EMBL" id="CAEMXZ010000009">
    <property type="protein sequence ID" value="CAB4322612.1"/>
    <property type="molecule type" value="Genomic_DNA"/>
</dbReference>
<feature type="domain" description="Helicase ATP-binding" evidence="7">
    <location>
        <begin position="71"/>
        <end position="348"/>
    </location>
</feature>
<evidence type="ECO:0000256" key="3">
    <source>
        <dbReference type="ARBA" id="ARBA00022801"/>
    </source>
</evidence>
<accession>A0A6J5YGA9</accession>
<dbReference type="EC" id="5.6.2.3" evidence="5"/>
<evidence type="ECO:0000256" key="4">
    <source>
        <dbReference type="ARBA" id="ARBA00022840"/>
    </source>
</evidence>
<dbReference type="EMBL" id="CAFBNC010000014">
    <property type="protein sequence ID" value="CAB4927441.1"/>
    <property type="molecule type" value="Genomic_DNA"/>
</dbReference>
<evidence type="ECO:0000259" key="7">
    <source>
        <dbReference type="PROSITE" id="PS51193"/>
    </source>
</evidence>
<evidence type="ECO:0000256" key="1">
    <source>
        <dbReference type="ARBA" id="ARBA00001966"/>
    </source>
</evidence>
<dbReference type="SUPFAM" id="SSF52540">
    <property type="entry name" value="P-loop containing nucleoside triphosphate hydrolases"/>
    <property type="match status" value="1"/>
</dbReference>
<organism evidence="8">
    <name type="scientific">freshwater metagenome</name>
    <dbReference type="NCBI Taxonomy" id="449393"/>
    <lineage>
        <taxon>unclassified sequences</taxon>
        <taxon>metagenomes</taxon>
        <taxon>ecological metagenomes</taxon>
    </lineage>
</organism>
<dbReference type="SMART" id="SM00491">
    <property type="entry name" value="HELICc2"/>
    <property type="match status" value="1"/>
</dbReference>
<dbReference type="GO" id="GO:0005524">
    <property type="term" value="F:ATP binding"/>
    <property type="evidence" value="ECO:0007669"/>
    <property type="project" value="UniProtKB-KW"/>
</dbReference>
<dbReference type="GO" id="GO:0003676">
    <property type="term" value="F:nucleic acid binding"/>
    <property type="evidence" value="ECO:0007669"/>
    <property type="project" value="InterPro"/>
</dbReference>
<dbReference type="SMART" id="SM00487">
    <property type="entry name" value="DEXDc"/>
    <property type="match status" value="1"/>
</dbReference>
<reference evidence="8" key="1">
    <citation type="submission" date="2020-05" db="EMBL/GenBank/DDBJ databases">
        <authorList>
            <person name="Chiriac C."/>
            <person name="Salcher M."/>
            <person name="Ghai R."/>
            <person name="Kavagutti S V."/>
        </authorList>
    </citation>
    <scope>NUCLEOTIDE SEQUENCE</scope>
</reference>
<evidence type="ECO:0000256" key="2">
    <source>
        <dbReference type="ARBA" id="ARBA00022741"/>
    </source>
</evidence>
<evidence type="ECO:0000256" key="6">
    <source>
        <dbReference type="ARBA" id="ARBA00048954"/>
    </source>
</evidence>
<dbReference type="GO" id="GO:0016818">
    <property type="term" value="F:hydrolase activity, acting on acid anhydrides, in phosphorus-containing anhydrides"/>
    <property type="evidence" value="ECO:0007669"/>
    <property type="project" value="InterPro"/>
</dbReference>
<dbReference type="PANTHER" id="PTHR11472">
    <property type="entry name" value="DNA REPAIR DEAD HELICASE RAD3/XP-D SUBFAMILY MEMBER"/>
    <property type="match status" value="1"/>
</dbReference>
<comment type="catalytic activity">
    <reaction evidence="6">
        <text>ATP + H2O = ADP + phosphate + H(+)</text>
        <dbReference type="Rhea" id="RHEA:13065"/>
        <dbReference type="ChEBI" id="CHEBI:15377"/>
        <dbReference type="ChEBI" id="CHEBI:15378"/>
        <dbReference type="ChEBI" id="CHEBI:30616"/>
        <dbReference type="ChEBI" id="CHEBI:43474"/>
        <dbReference type="ChEBI" id="CHEBI:456216"/>
        <dbReference type="EC" id="5.6.2.3"/>
    </reaction>
</comment>
<dbReference type="Gene3D" id="3.40.50.300">
    <property type="entry name" value="P-loop containing nucleotide triphosphate hydrolases"/>
    <property type="match status" value="2"/>
</dbReference>